<keyword evidence="4" id="KW-1185">Reference proteome</keyword>
<dbReference type="InterPro" id="IPR002885">
    <property type="entry name" value="PPR_rpt"/>
</dbReference>
<dbReference type="Proteomes" id="UP000224567">
    <property type="component" value="Unassembled WGS sequence"/>
</dbReference>
<dbReference type="GO" id="GO:0003729">
    <property type="term" value="F:mRNA binding"/>
    <property type="evidence" value="ECO:0007669"/>
    <property type="project" value="TreeGrafter"/>
</dbReference>
<reference evidence="4" key="2">
    <citation type="journal article" date="2017" name="J. Anim. Genet.">
        <title>Multiple reference genome sequences of hot pepper reveal the massive evolution of plant disease resistance genes by retroduplication.</title>
        <authorList>
            <person name="Kim S."/>
            <person name="Park J."/>
            <person name="Yeom S.-I."/>
            <person name="Kim Y.-M."/>
            <person name="Seo E."/>
            <person name="Kim K.-T."/>
            <person name="Kim M.-S."/>
            <person name="Lee J.M."/>
            <person name="Cheong K."/>
            <person name="Shin H.-S."/>
            <person name="Kim S.-B."/>
            <person name="Han K."/>
            <person name="Lee J."/>
            <person name="Park M."/>
            <person name="Lee H.-A."/>
            <person name="Lee H.-Y."/>
            <person name="Lee Y."/>
            <person name="Oh S."/>
            <person name="Lee J.H."/>
            <person name="Choi E."/>
            <person name="Choi E."/>
            <person name="Lee S.E."/>
            <person name="Jeon J."/>
            <person name="Kim H."/>
            <person name="Choi G."/>
            <person name="Song H."/>
            <person name="Lee J."/>
            <person name="Lee S.-C."/>
            <person name="Kwon J.-K."/>
            <person name="Lee H.-Y."/>
            <person name="Koo N."/>
            <person name="Hong Y."/>
            <person name="Kim R.W."/>
            <person name="Kang W.-H."/>
            <person name="Huh J.H."/>
            <person name="Kang B.-C."/>
            <person name="Yang T.-J."/>
            <person name="Lee Y.-H."/>
            <person name="Bennetzen J.L."/>
            <person name="Choi D."/>
        </authorList>
    </citation>
    <scope>NUCLEOTIDE SEQUENCE [LARGE SCALE GENOMIC DNA]</scope>
    <source>
        <strain evidence="4">cv. PBC81</strain>
    </source>
</reference>
<name>A0A2G2WRA3_CAPBA</name>
<evidence type="ECO:0000313" key="4">
    <source>
        <dbReference type="Proteomes" id="UP000224567"/>
    </source>
</evidence>
<keyword evidence="1" id="KW-0677">Repeat</keyword>
<dbReference type="OrthoDB" id="185373at2759"/>
<feature type="repeat" description="PPR" evidence="2">
    <location>
        <begin position="203"/>
        <end position="237"/>
    </location>
</feature>
<feature type="repeat" description="PPR" evidence="2">
    <location>
        <begin position="168"/>
        <end position="202"/>
    </location>
</feature>
<dbReference type="InterPro" id="IPR011990">
    <property type="entry name" value="TPR-like_helical_dom_sf"/>
</dbReference>
<feature type="repeat" description="PPR" evidence="2">
    <location>
        <begin position="97"/>
        <end position="131"/>
    </location>
</feature>
<accession>A0A2G2WRA3</accession>
<sequence length="374" mass="42900">MARRFLGEMLDKGILPNVVRYNVLLNGICRRASLHPDGRFDKVIRDAEKVFEEMTQSGVEPDVTSYSIRLHVYSRAHKPELSLEKSRIMRDKGIYPNIVTYTSVIKCLCSCGRLEDAELLLEQMVSNGVTPTSTTYNCFCKEFKGRKDVDGALRLYRKMKQGSLCSPSVSTFNILLGMLLKLGRIGTAIDIWDDMKDSGAGPDLDSYTLLIHGFCEKQKWKTACEFFMEMIEKGFLPQKVTFETLYRGLIQSNMLRTWRRLKKRLDEESINFESRAKVRSWALVQAVMGDARHIEGGTLHLKGLLCTNDHMLFLLITNLKEEHSPNPSIEMSRIESCSTRGWKVPKRMLKWLLTLLPSAILKYKWAKFLKPSIL</sequence>
<proteinExistence type="predicted"/>
<protein>
    <submittedName>
        <fullName evidence="3">Pentatricopeptide repeat-containing protein, mitochondrial</fullName>
    </submittedName>
</protein>
<evidence type="ECO:0000313" key="3">
    <source>
        <dbReference type="EMBL" id="PHT47721.1"/>
    </source>
</evidence>
<dbReference type="Pfam" id="PF13812">
    <property type="entry name" value="PPR_3"/>
    <property type="match status" value="1"/>
</dbReference>
<organism evidence="3 4">
    <name type="scientific">Capsicum baccatum</name>
    <name type="common">Peruvian pepper</name>
    <dbReference type="NCBI Taxonomy" id="33114"/>
    <lineage>
        <taxon>Eukaryota</taxon>
        <taxon>Viridiplantae</taxon>
        <taxon>Streptophyta</taxon>
        <taxon>Embryophyta</taxon>
        <taxon>Tracheophyta</taxon>
        <taxon>Spermatophyta</taxon>
        <taxon>Magnoliopsida</taxon>
        <taxon>eudicotyledons</taxon>
        <taxon>Gunneridae</taxon>
        <taxon>Pentapetalae</taxon>
        <taxon>asterids</taxon>
        <taxon>lamiids</taxon>
        <taxon>Solanales</taxon>
        <taxon>Solanaceae</taxon>
        <taxon>Solanoideae</taxon>
        <taxon>Capsiceae</taxon>
        <taxon>Capsicum</taxon>
    </lineage>
</organism>
<evidence type="ECO:0000256" key="1">
    <source>
        <dbReference type="ARBA" id="ARBA00022737"/>
    </source>
</evidence>
<dbReference type="Pfam" id="PF13041">
    <property type="entry name" value="PPR_2"/>
    <property type="match status" value="2"/>
</dbReference>
<gene>
    <name evidence="3" type="ORF">CQW23_11929</name>
</gene>
<dbReference type="PANTHER" id="PTHR47932">
    <property type="entry name" value="ATPASE EXPRESSION PROTEIN 3"/>
    <property type="match status" value="1"/>
</dbReference>
<dbReference type="NCBIfam" id="TIGR00756">
    <property type="entry name" value="PPR"/>
    <property type="match status" value="3"/>
</dbReference>
<evidence type="ECO:0000256" key="2">
    <source>
        <dbReference type="PROSITE-ProRule" id="PRU00708"/>
    </source>
</evidence>
<feature type="repeat" description="PPR" evidence="2">
    <location>
        <begin position="62"/>
        <end position="96"/>
    </location>
</feature>
<dbReference type="PROSITE" id="PS51375">
    <property type="entry name" value="PPR"/>
    <property type="match status" value="4"/>
</dbReference>
<dbReference type="AlphaFoldDB" id="A0A2G2WRA3"/>
<comment type="caution">
    <text evidence="3">The sequence shown here is derived from an EMBL/GenBank/DDBJ whole genome shotgun (WGS) entry which is preliminary data.</text>
</comment>
<reference evidence="3 4" key="1">
    <citation type="journal article" date="2017" name="Genome Biol.">
        <title>New reference genome sequences of hot pepper reveal the massive evolution of plant disease-resistance genes by retroduplication.</title>
        <authorList>
            <person name="Kim S."/>
            <person name="Park J."/>
            <person name="Yeom S.I."/>
            <person name="Kim Y.M."/>
            <person name="Seo E."/>
            <person name="Kim K.T."/>
            <person name="Kim M.S."/>
            <person name="Lee J.M."/>
            <person name="Cheong K."/>
            <person name="Shin H.S."/>
            <person name="Kim S.B."/>
            <person name="Han K."/>
            <person name="Lee J."/>
            <person name="Park M."/>
            <person name="Lee H.A."/>
            <person name="Lee H.Y."/>
            <person name="Lee Y."/>
            <person name="Oh S."/>
            <person name="Lee J.H."/>
            <person name="Choi E."/>
            <person name="Choi E."/>
            <person name="Lee S.E."/>
            <person name="Jeon J."/>
            <person name="Kim H."/>
            <person name="Choi G."/>
            <person name="Song H."/>
            <person name="Lee J."/>
            <person name="Lee S.C."/>
            <person name="Kwon J.K."/>
            <person name="Lee H.Y."/>
            <person name="Koo N."/>
            <person name="Hong Y."/>
            <person name="Kim R.W."/>
            <person name="Kang W.H."/>
            <person name="Huh J.H."/>
            <person name="Kang B.C."/>
            <person name="Yang T.J."/>
            <person name="Lee Y.H."/>
            <person name="Bennetzen J.L."/>
            <person name="Choi D."/>
        </authorList>
    </citation>
    <scope>NUCLEOTIDE SEQUENCE [LARGE SCALE GENOMIC DNA]</scope>
    <source>
        <strain evidence="4">cv. PBC81</strain>
    </source>
</reference>
<dbReference type="Gene3D" id="1.25.40.10">
    <property type="entry name" value="Tetratricopeptide repeat domain"/>
    <property type="match status" value="2"/>
</dbReference>
<dbReference type="EMBL" id="MLFT02000005">
    <property type="protein sequence ID" value="PHT47721.1"/>
    <property type="molecule type" value="Genomic_DNA"/>
</dbReference>
<dbReference type="PANTHER" id="PTHR47932:SF34">
    <property type="entry name" value="OS10G0147250 PROTEIN"/>
    <property type="match status" value="1"/>
</dbReference>